<dbReference type="Proteomes" id="UP000244090">
    <property type="component" value="Unassembled WGS sequence"/>
</dbReference>
<protein>
    <submittedName>
        <fullName evidence="1">Uncharacterized protein</fullName>
    </submittedName>
</protein>
<comment type="caution">
    <text evidence="1">The sequence shown here is derived from an EMBL/GenBank/DDBJ whole genome shotgun (WGS) entry which is preliminary data.</text>
</comment>
<name>A0A2T6C729_9FLAO</name>
<dbReference type="EMBL" id="QBKT01000001">
    <property type="protein sequence ID" value="PTX64095.1"/>
    <property type="molecule type" value="Genomic_DNA"/>
</dbReference>
<dbReference type="AlphaFoldDB" id="A0A2T6C729"/>
<gene>
    <name evidence="1" type="ORF">C8N46_101705</name>
</gene>
<dbReference type="RefSeq" id="WP_108113437.1">
    <property type="nucleotide sequence ID" value="NZ_QBKT01000001.1"/>
</dbReference>
<organism evidence="1 2">
    <name type="scientific">Kordia periserrulae</name>
    <dbReference type="NCBI Taxonomy" id="701523"/>
    <lineage>
        <taxon>Bacteria</taxon>
        <taxon>Pseudomonadati</taxon>
        <taxon>Bacteroidota</taxon>
        <taxon>Flavobacteriia</taxon>
        <taxon>Flavobacteriales</taxon>
        <taxon>Flavobacteriaceae</taxon>
        <taxon>Kordia</taxon>
    </lineage>
</organism>
<accession>A0A2T6C729</accession>
<keyword evidence="2" id="KW-1185">Reference proteome</keyword>
<sequence>MEYIEDEIRKYICYQNDVKLFLKNKKIHGEPIDVDIKDYGLTSNLCRKIHDLSDMAYLYKKNLLGVIMKEDFEKELKTLNSNLQKAEILELLLEVRK</sequence>
<evidence type="ECO:0000313" key="1">
    <source>
        <dbReference type="EMBL" id="PTX64095.1"/>
    </source>
</evidence>
<evidence type="ECO:0000313" key="2">
    <source>
        <dbReference type="Proteomes" id="UP000244090"/>
    </source>
</evidence>
<reference evidence="1 2" key="1">
    <citation type="submission" date="2018-04" db="EMBL/GenBank/DDBJ databases">
        <title>Genomic Encyclopedia of Archaeal and Bacterial Type Strains, Phase II (KMG-II): from individual species to whole genera.</title>
        <authorList>
            <person name="Goeker M."/>
        </authorList>
    </citation>
    <scope>NUCLEOTIDE SEQUENCE [LARGE SCALE GENOMIC DNA]</scope>
    <source>
        <strain evidence="1 2">DSM 25731</strain>
    </source>
</reference>
<proteinExistence type="predicted"/>